<feature type="compositionally biased region" description="Basic and acidic residues" evidence="1">
    <location>
        <begin position="422"/>
        <end position="465"/>
    </location>
</feature>
<dbReference type="AlphaFoldDB" id="A0A9W8M0X7"/>
<feature type="compositionally biased region" description="Gly residues" evidence="1">
    <location>
        <begin position="260"/>
        <end position="270"/>
    </location>
</feature>
<protein>
    <submittedName>
        <fullName evidence="2">Uncharacterized protein</fullName>
    </submittedName>
</protein>
<feature type="region of interest" description="Disordered" evidence="1">
    <location>
        <begin position="213"/>
        <end position="283"/>
    </location>
</feature>
<accession>A0A9W8M0X7</accession>
<feature type="region of interest" description="Disordered" evidence="1">
    <location>
        <begin position="422"/>
        <end position="516"/>
    </location>
</feature>
<dbReference type="Proteomes" id="UP001139887">
    <property type="component" value="Unassembled WGS sequence"/>
</dbReference>
<dbReference type="OrthoDB" id="5555179at2759"/>
<feature type="compositionally biased region" description="Gly residues" evidence="1">
    <location>
        <begin position="338"/>
        <end position="355"/>
    </location>
</feature>
<keyword evidence="3" id="KW-1185">Reference proteome</keyword>
<feature type="region of interest" description="Disordered" evidence="1">
    <location>
        <begin position="324"/>
        <end position="410"/>
    </location>
</feature>
<comment type="caution">
    <text evidence="2">The sequence shown here is derived from an EMBL/GenBank/DDBJ whole genome shotgun (WGS) entry which is preliminary data.</text>
</comment>
<name>A0A9W8M0X7_9FUNG</name>
<feature type="compositionally biased region" description="Low complexity" evidence="1">
    <location>
        <begin position="219"/>
        <end position="232"/>
    </location>
</feature>
<gene>
    <name evidence="2" type="ORF">IWW36_002557</name>
</gene>
<evidence type="ECO:0000313" key="2">
    <source>
        <dbReference type="EMBL" id="KAJ2849551.1"/>
    </source>
</evidence>
<organism evidence="2 3">
    <name type="scientific">Coemansia brasiliensis</name>
    <dbReference type="NCBI Taxonomy" id="2650707"/>
    <lineage>
        <taxon>Eukaryota</taxon>
        <taxon>Fungi</taxon>
        <taxon>Fungi incertae sedis</taxon>
        <taxon>Zoopagomycota</taxon>
        <taxon>Kickxellomycotina</taxon>
        <taxon>Kickxellomycetes</taxon>
        <taxon>Kickxellales</taxon>
        <taxon>Kickxellaceae</taxon>
        <taxon>Coemansia</taxon>
    </lineage>
</organism>
<reference evidence="2" key="1">
    <citation type="submission" date="2022-07" db="EMBL/GenBank/DDBJ databases">
        <title>Phylogenomic reconstructions and comparative analyses of Kickxellomycotina fungi.</title>
        <authorList>
            <person name="Reynolds N.K."/>
            <person name="Stajich J.E."/>
            <person name="Barry K."/>
            <person name="Grigoriev I.V."/>
            <person name="Crous P."/>
            <person name="Smith M.E."/>
        </authorList>
    </citation>
    <scope>NUCLEOTIDE SEQUENCE</scope>
    <source>
        <strain evidence="2">NRRL 1566</strain>
    </source>
</reference>
<dbReference type="EMBL" id="JANBUW010000072">
    <property type="protein sequence ID" value="KAJ2849551.1"/>
    <property type="molecule type" value="Genomic_DNA"/>
</dbReference>
<evidence type="ECO:0000313" key="3">
    <source>
        <dbReference type="Proteomes" id="UP001139887"/>
    </source>
</evidence>
<proteinExistence type="predicted"/>
<sequence length="607" mass="65006">MDAETNRLLATLKGQLQTENSHSTALLGGSSQLVDRDGAVDSMADMQAKPQVWTIPASVGSDLTKPMVLNAIISQWATLEDTQKINTLLGIAHVGQSRMHQVTGEVRRIAQLAKEDASSDWVRTLGALIGEVGASGRMQQLNELDEPIRSEMEAAVAQVAAALEKSSLCLATPELSYLSSAVAKSIAPSSICDIYGPAPKPKLLDRLMAQARKKLADMRSPPTSRRPSTVPSLANRGAVAERDTSASSSRLGSPEPNGAESGGLFGGASDGDGSDNDSCKSMESDSLPFANNYRLPMNVKSSHCVDHVGRLSRLLAAAESVAGAGDRHASGDIHGMGARPGRGGHAGASGLGIRRGGSAEAGTSKLGMIAPRRRTTANAALPGGGLGAATSSRRADSSTPITHMPKKIRMAGLDEVAKSMGERERVLREEREKAAEEREAKRLKQQAEVEERKRRREENRQRKQAEAAAAPKRAKRRSSKSVVGGSDDDGGPSGGSKTPTEVRSPRSESSDDEFDIPLEYRMFTGDTPDRQALYTNTNALTDANRKLMYCFFKGLAMPPGTGNELKFVLNEAVIDDPRYPGKKCTELMLFKANLINGKWDKIRRLKR</sequence>
<evidence type="ECO:0000256" key="1">
    <source>
        <dbReference type="SAM" id="MobiDB-lite"/>
    </source>
</evidence>